<dbReference type="PRINTS" id="PR00147">
    <property type="entry name" value="DNAPHOTLYASE"/>
</dbReference>
<dbReference type="PROSITE" id="PS00394">
    <property type="entry name" value="DNA_PHOTOLYASES_1_1"/>
    <property type="match status" value="1"/>
</dbReference>
<reference evidence="16 17" key="1">
    <citation type="submission" date="2014-05" db="EMBL/GenBank/DDBJ databases">
        <title>ATOL: Assembling a taxonomically balanced genome-scale reconstruction of the evolutionary history of the Enterobacteriaceae.</title>
        <authorList>
            <person name="Plunkett G.III."/>
            <person name="Neeno-Eckwall E.C."/>
            <person name="Glasner J.D."/>
            <person name="Perna N.T."/>
        </authorList>
    </citation>
    <scope>NUCLEOTIDE SEQUENCE [LARGE SCALE GENOMIC DNA]</scope>
    <source>
        <strain evidence="16 17">ATCC 33852</strain>
    </source>
</reference>
<dbReference type="Gene3D" id="3.40.50.620">
    <property type="entry name" value="HUPs"/>
    <property type="match status" value="1"/>
</dbReference>
<dbReference type="PROSITE" id="PS51645">
    <property type="entry name" value="PHR_CRY_ALPHA_BETA"/>
    <property type="match status" value="1"/>
</dbReference>
<keyword evidence="5 12" id="KW-0285">Flavoprotein</keyword>
<evidence type="ECO:0000256" key="1">
    <source>
        <dbReference type="ARBA" id="ARBA00001932"/>
    </source>
</evidence>
<name>A0A085GLB9_EWIA3</name>
<dbReference type="Pfam" id="PF03441">
    <property type="entry name" value="FAD_binding_7"/>
    <property type="match status" value="1"/>
</dbReference>
<evidence type="ECO:0000256" key="14">
    <source>
        <dbReference type="RuleBase" id="RU004182"/>
    </source>
</evidence>
<dbReference type="GO" id="GO:0003904">
    <property type="term" value="F:deoxyribodipyrimidine photo-lyase activity"/>
    <property type="evidence" value="ECO:0007669"/>
    <property type="project" value="UniProtKB-EC"/>
</dbReference>
<dbReference type="SUPFAM" id="SSF52425">
    <property type="entry name" value="Cryptochrome/photolyase, N-terminal domain"/>
    <property type="match status" value="1"/>
</dbReference>
<evidence type="ECO:0000256" key="9">
    <source>
        <dbReference type="ARBA" id="ARBA00033999"/>
    </source>
</evidence>
<comment type="cofactor">
    <cofactor evidence="12">
        <name>FAD</name>
        <dbReference type="ChEBI" id="CHEBI:57692"/>
    </cofactor>
    <text evidence="12">Binds 1 FAD per subunit.</text>
</comment>
<dbReference type="GO" id="GO:0009416">
    <property type="term" value="P:response to light stimulus"/>
    <property type="evidence" value="ECO:0007669"/>
    <property type="project" value="TreeGrafter"/>
</dbReference>
<dbReference type="InterPro" id="IPR002081">
    <property type="entry name" value="Cryptochrome/DNA_photolyase_1"/>
</dbReference>
<evidence type="ECO:0000256" key="12">
    <source>
        <dbReference type="PIRSR" id="PIRSR602081-1"/>
    </source>
</evidence>
<dbReference type="Proteomes" id="UP000028640">
    <property type="component" value="Unassembled WGS sequence"/>
</dbReference>
<evidence type="ECO:0000259" key="15">
    <source>
        <dbReference type="PROSITE" id="PS51645"/>
    </source>
</evidence>
<evidence type="ECO:0000313" key="17">
    <source>
        <dbReference type="Proteomes" id="UP000028640"/>
    </source>
</evidence>
<dbReference type="RefSeq" id="WP_034788434.1">
    <property type="nucleotide sequence ID" value="NZ_JMPJ01000026.1"/>
</dbReference>
<organism evidence="16 17">
    <name type="scientific">Ewingella americana (strain ATCC 33852 / DSM 4580 / CCUG 14506 / JCM 5911 / LMG 7869 / NCTC 12157 / CDC 1468-78)</name>
    <dbReference type="NCBI Taxonomy" id="910964"/>
    <lineage>
        <taxon>Bacteria</taxon>
        <taxon>Pseudomonadati</taxon>
        <taxon>Pseudomonadota</taxon>
        <taxon>Gammaproteobacteria</taxon>
        <taxon>Enterobacterales</taxon>
        <taxon>Yersiniaceae</taxon>
        <taxon>Ewingella</taxon>
    </lineage>
</organism>
<feature type="site" description="Electron transfer via tryptophanyl radical" evidence="13">
    <location>
        <position position="386"/>
    </location>
</feature>
<feature type="site" description="Electron transfer via tryptophanyl radical" evidence="13">
    <location>
        <position position="310"/>
    </location>
</feature>
<dbReference type="NCBIfam" id="NF007955">
    <property type="entry name" value="PRK10674.1"/>
    <property type="match status" value="1"/>
</dbReference>
<feature type="site" description="Electron transfer via tryptophanyl radical" evidence="13">
    <location>
        <position position="363"/>
    </location>
</feature>
<feature type="binding site" evidence="12">
    <location>
        <position position="224"/>
    </location>
    <ligand>
        <name>FAD</name>
        <dbReference type="ChEBI" id="CHEBI:57692"/>
    </ligand>
</feature>
<evidence type="ECO:0000256" key="6">
    <source>
        <dbReference type="ARBA" id="ARBA00022827"/>
    </source>
</evidence>
<dbReference type="Pfam" id="PF00875">
    <property type="entry name" value="DNA_photolyase"/>
    <property type="match status" value="1"/>
</dbReference>
<comment type="similarity">
    <text evidence="2">Belongs to the DNA photolyase class-1 family.</text>
</comment>
<dbReference type="AlphaFoldDB" id="A0A085GLB9"/>
<accession>A0A085GLB9</accession>
<gene>
    <name evidence="16" type="ORF">GEAM_0772</name>
</gene>
<dbReference type="GeneID" id="78379114"/>
<comment type="cofactor">
    <cofactor evidence="1">
        <name>(6R)-5,10-methylene-5,6,7,8-tetrahydrofolate</name>
        <dbReference type="ChEBI" id="CHEBI:15636"/>
    </cofactor>
</comment>
<dbReference type="InterPro" id="IPR036155">
    <property type="entry name" value="Crypto/Photolyase_N_sf"/>
</dbReference>
<evidence type="ECO:0000256" key="3">
    <source>
        <dbReference type="ARBA" id="ARBA00013149"/>
    </source>
</evidence>
<proteinExistence type="inferred from homology"/>
<dbReference type="InterPro" id="IPR005101">
    <property type="entry name" value="Cryptochr/Photolyase_FAD-bd"/>
</dbReference>
<dbReference type="FunFam" id="1.10.579.10:FF:000003">
    <property type="entry name" value="Deoxyribodipyrimidine photo-lyase"/>
    <property type="match status" value="1"/>
</dbReference>
<dbReference type="EMBL" id="JMPJ01000026">
    <property type="protein sequence ID" value="KFC84514.1"/>
    <property type="molecule type" value="Genomic_DNA"/>
</dbReference>
<evidence type="ECO:0000256" key="5">
    <source>
        <dbReference type="ARBA" id="ARBA00022630"/>
    </source>
</evidence>
<sequence>MTTHLVWFRNDLRITDNRALHAACEDLHAKVIALFIATPKQWQQHVMAPRQAAFIYQHVQALQASLAERGIPLFYHQCDDFAASNAWLKEFCAEQKVSALFYNRQYEINERERDAALEKLISGEITCRSFDDSLLLPPGSVTTGEGSMYKVYTPFRRAFLERLTESDSRSLPAPQARDIDGEVKLHALTPFDHPQQEIGDDFPIGEEAARDRLRRFCREQVQDYLEQRDLPAIDGTSSLSPYLAIGVLSPRQCFNRLRTECPDVLERRDGGAFGWLNELVWREFYRHLLVAWPMLCKHRPFIDWTDNVRWRHAPEDLQAWKEGKTGYPIVDAAMRQLNATGWMHNRLRMIVASFLVKDLLIDWREGERYFMSQLLDGDLAANNGGWQWGASTGTDAAPYFRIFNPTTQGERFDKAGRFIKAWVPELTDVPEKGIHQPHQWAEKAQRVLDYPQPVIDHSTARKDTLAAFEAAKRGNQPQG</sequence>
<comment type="similarity">
    <text evidence="14">Belongs to the DNA photolyase family.</text>
</comment>
<evidence type="ECO:0000256" key="10">
    <source>
        <dbReference type="ARBA" id="ARBA00059220"/>
    </source>
</evidence>
<dbReference type="PANTHER" id="PTHR11455">
    <property type="entry name" value="CRYPTOCHROME"/>
    <property type="match status" value="1"/>
</dbReference>
<protein>
    <recommendedName>
        <fullName evidence="4">Deoxyribodipyrimidine photo-lyase</fullName>
        <ecNumber evidence="3">4.1.99.3</ecNumber>
    </recommendedName>
    <alternativeName>
        <fullName evidence="8">DNA photolyase</fullName>
    </alternativeName>
    <alternativeName>
        <fullName evidence="11">Photoreactivating enzyme</fullName>
    </alternativeName>
</protein>
<dbReference type="SUPFAM" id="SSF48173">
    <property type="entry name" value="Cryptochrome/photolyase FAD-binding domain"/>
    <property type="match status" value="1"/>
</dbReference>
<keyword evidence="7 14" id="KW-0157">Chromophore</keyword>
<evidence type="ECO:0000256" key="7">
    <source>
        <dbReference type="ARBA" id="ARBA00022991"/>
    </source>
</evidence>
<dbReference type="InterPro" id="IPR006050">
    <property type="entry name" value="DNA_photolyase_N"/>
</dbReference>
<feature type="binding site" evidence="12">
    <location>
        <begin position="236"/>
        <end position="240"/>
    </location>
    <ligand>
        <name>FAD</name>
        <dbReference type="ChEBI" id="CHEBI:57692"/>
    </ligand>
</feature>
<comment type="function">
    <text evidence="10">Involved in repair of UV radiation-induced DNA damage. Catalyzes the light-dependent monomerization (300-600 nm) of cyclobutyl pyrimidine dimers (in cis-syn configuration), which are formed between adjacent bases on the same DNA strand upon exposure to ultraviolet radiation.</text>
</comment>
<dbReference type="InterPro" id="IPR014729">
    <property type="entry name" value="Rossmann-like_a/b/a_fold"/>
</dbReference>
<dbReference type="OrthoDB" id="9772484at2"/>
<keyword evidence="16" id="KW-0456">Lyase</keyword>
<comment type="catalytic activity">
    <reaction evidence="9">
        <text>cyclobutadipyrimidine (in DNA) = 2 pyrimidine residues (in DNA).</text>
        <dbReference type="EC" id="4.1.99.3"/>
    </reaction>
</comment>
<dbReference type="Gene3D" id="1.10.579.10">
    <property type="entry name" value="DNA Cyclobutane Dipyrimidine Photolyase, subunit A, domain 3"/>
    <property type="match status" value="1"/>
</dbReference>
<comment type="caution">
    <text evidence="16">The sequence shown here is derived from an EMBL/GenBank/DDBJ whole genome shotgun (WGS) entry which is preliminary data.</text>
</comment>
<evidence type="ECO:0000256" key="8">
    <source>
        <dbReference type="ARBA" id="ARBA00031671"/>
    </source>
</evidence>
<dbReference type="GO" id="GO:0003677">
    <property type="term" value="F:DNA binding"/>
    <property type="evidence" value="ECO:0007669"/>
    <property type="project" value="TreeGrafter"/>
</dbReference>
<feature type="domain" description="Photolyase/cryptochrome alpha/beta" evidence="15">
    <location>
        <begin position="2"/>
        <end position="135"/>
    </location>
</feature>
<evidence type="ECO:0000256" key="4">
    <source>
        <dbReference type="ARBA" id="ARBA00014046"/>
    </source>
</evidence>
<evidence type="ECO:0000256" key="13">
    <source>
        <dbReference type="PIRSR" id="PIRSR602081-2"/>
    </source>
</evidence>
<evidence type="ECO:0000313" key="16">
    <source>
        <dbReference type="EMBL" id="KFC84514.1"/>
    </source>
</evidence>
<dbReference type="GO" id="GO:0071949">
    <property type="term" value="F:FAD binding"/>
    <property type="evidence" value="ECO:0007669"/>
    <property type="project" value="TreeGrafter"/>
</dbReference>
<dbReference type="STRING" id="910964.GEAM_0772"/>
<dbReference type="PROSITE" id="PS00691">
    <property type="entry name" value="DNA_PHOTOLYASES_1_2"/>
    <property type="match status" value="1"/>
</dbReference>
<feature type="binding site" evidence="12">
    <location>
        <begin position="376"/>
        <end position="378"/>
    </location>
    <ligand>
        <name>FAD</name>
        <dbReference type="ChEBI" id="CHEBI:57692"/>
    </ligand>
</feature>
<dbReference type="EC" id="4.1.99.3" evidence="3"/>
<feature type="binding site" evidence="12">
    <location>
        <position position="275"/>
    </location>
    <ligand>
        <name>FAD</name>
        <dbReference type="ChEBI" id="CHEBI:57692"/>
    </ligand>
</feature>
<keyword evidence="17" id="KW-1185">Reference proteome</keyword>
<evidence type="ECO:0000256" key="2">
    <source>
        <dbReference type="ARBA" id="ARBA00005862"/>
    </source>
</evidence>
<dbReference type="eggNOG" id="COG0415">
    <property type="taxonomic scope" value="Bacteria"/>
</dbReference>
<keyword evidence="6 12" id="KW-0274">FAD</keyword>
<dbReference type="PANTHER" id="PTHR11455:SF9">
    <property type="entry name" value="CRYPTOCHROME CIRCADIAN CLOCK 5 ISOFORM X1"/>
    <property type="match status" value="1"/>
</dbReference>
<dbReference type="Gene3D" id="1.25.40.80">
    <property type="match status" value="1"/>
</dbReference>
<dbReference type="InterPro" id="IPR036134">
    <property type="entry name" value="Crypto/Photolyase_FAD-like_sf"/>
</dbReference>
<dbReference type="InterPro" id="IPR018394">
    <property type="entry name" value="DNA_photolyase_1_CS_C"/>
</dbReference>
<evidence type="ECO:0000256" key="11">
    <source>
        <dbReference type="ARBA" id="ARBA00083107"/>
    </source>
</evidence>
<feature type="binding site" evidence="12">
    <location>
        <begin position="278"/>
        <end position="285"/>
    </location>
    <ligand>
        <name>FAD</name>
        <dbReference type="ChEBI" id="CHEBI:57692"/>
    </ligand>
</feature>
<dbReference type="GO" id="GO:0000719">
    <property type="term" value="P:photoreactive repair"/>
    <property type="evidence" value="ECO:0007669"/>
    <property type="project" value="UniProtKB-ARBA"/>
</dbReference>